<organism evidence="3 4">
    <name type="scientific">Coprococcus ammoniilyticus</name>
    <dbReference type="NCBI Taxonomy" id="2981785"/>
    <lineage>
        <taxon>Bacteria</taxon>
        <taxon>Bacillati</taxon>
        <taxon>Bacillota</taxon>
        <taxon>Clostridia</taxon>
        <taxon>Lachnospirales</taxon>
        <taxon>Lachnospiraceae</taxon>
        <taxon>Coprococcus</taxon>
    </lineage>
</organism>
<evidence type="ECO:0000259" key="2">
    <source>
        <dbReference type="PROSITE" id="PS51913"/>
    </source>
</evidence>
<keyword evidence="4" id="KW-1185">Reference proteome</keyword>
<keyword evidence="1" id="KW-0804">Transcription</keyword>
<evidence type="ECO:0000256" key="1">
    <source>
        <dbReference type="ARBA" id="ARBA00023163"/>
    </source>
</evidence>
<dbReference type="EMBL" id="JBBNFM010000001">
    <property type="protein sequence ID" value="MEQ2452796.1"/>
    <property type="molecule type" value="Genomic_DNA"/>
</dbReference>
<gene>
    <name evidence="3" type="ORF">AAAT04_01860</name>
</gene>
<feature type="domain" description="HTH HARE-type" evidence="2">
    <location>
        <begin position="8"/>
        <end position="85"/>
    </location>
</feature>
<evidence type="ECO:0000313" key="3">
    <source>
        <dbReference type="EMBL" id="MEQ2452796.1"/>
    </source>
</evidence>
<comment type="caution">
    <text evidence="3">The sequence shown here is derived from an EMBL/GenBank/DDBJ whole genome shotgun (WGS) entry which is preliminary data.</text>
</comment>
<dbReference type="Pfam" id="PF05066">
    <property type="entry name" value="HARE-HTH"/>
    <property type="match status" value="1"/>
</dbReference>
<dbReference type="RefSeq" id="WP_349115606.1">
    <property type="nucleotide sequence ID" value="NZ_JBBNFM010000001.1"/>
</dbReference>
<reference evidence="3 4" key="1">
    <citation type="submission" date="2024-04" db="EMBL/GenBank/DDBJ databases">
        <title>Human intestinal bacterial collection.</title>
        <authorList>
            <person name="Pauvert C."/>
            <person name="Hitch T.C.A."/>
            <person name="Clavel T."/>
        </authorList>
    </citation>
    <scope>NUCLEOTIDE SEQUENCE [LARGE SCALE GENOMIC DNA]</scope>
    <source>
        <strain evidence="3 4">CLA-AA-H141</strain>
    </source>
</reference>
<accession>A0ABV1EGG8</accession>
<proteinExistence type="predicted"/>
<dbReference type="PROSITE" id="PS51913">
    <property type="entry name" value="HTH_HARE"/>
    <property type="match status" value="1"/>
</dbReference>
<name>A0ABV1EGG8_9FIRM</name>
<dbReference type="Proteomes" id="UP001482186">
    <property type="component" value="Unassembled WGS sequence"/>
</dbReference>
<sequence length="313" mass="36457">MRKKSSGYTFLDMTKEVMEMEKKPLTVAQIWKYGEINNLTDKIGSKGKTPLNTLQARLYIDIRDNENSIFTQTSKRPSKFYLRNLECKDGADSEIVEIEPTGYNERDLHILLSSYVYASPEFRCVTKTIFHERTGKTKKGYNQWLHPDIVGIHFPFEDYSDRTLELQRLVGDCPYKIYSFEIKKNLNFTNLREYYFQAVSNSSWANEGYIVALDIDEDESFLAELKRLNNAFGIGVIKLNAENVSQSVVMFNSRQNENLDWDTIDRLAENPDFDQFIGDIKDDADIRKIKSQYDSVYNDDDKAAEYARNKHII</sequence>
<evidence type="ECO:0000313" key="4">
    <source>
        <dbReference type="Proteomes" id="UP001482186"/>
    </source>
</evidence>
<dbReference type="InterPro" id="IPR007759">
    <property type="entry name" value="Asxl_HARE-HTH"/>
</dbReference>
<protein>
    <submittedName>
        <fullName evidence="3">HTH domain-containing protein</fullName>
    </submittedName>
</protein>